<evidence type="ECO:0000256" key="1">
    <source>
        <dbReference type="SAM" id="MobiDB-lite"/>
    </source>
</evidence>
<dbReference type="AlphaFoldDB" id="A0A151NSB9"/>
<proteinExistence type="predicted"/>
<feature type="region of interest" description="Disordered" evidence="1">
    <location>
        <begin position="13"/>
        <end position="32"/>
    </location>
</feature>
<name>A0A151NSB9_ALLMI</name>
<evidence type="ECO:0000313" key="2">
    <source>
        <dbReference type="EMBL" id="KYO39762.1"/>
    </source>
</evidence>
<keyword evidence="3" id="KW-1185">Reference proteome</keyword>
<evidence type="ECO:0000313" key="3">
    <source>
        <dbReference type="Proteomes" id="UP000050525"/>
    </source>
</evidence>
<accession>A0A151NSB9</accession>
<dbReference type="Proteomes" id="UP000050525">
    <property type="component" value="Unassembled WGS sequence"/>
</dbReference>
<gene>
    <name evidence="2" type="ORF">Y1Q_0018781</name>
</gene>
<sequence length="90" mass="9725">MWPVPQRGSCLSFLRPGWADPQSPPSERRGSGSALLRWVVAGETAGAAGWSVAPVTAERALVQRSTALLQRAGINEYSAQHLPEKKNAMR</sequence>
<organism evidence="2 3">
    <name type="scientific">Alligator mississippiensis</name>
    <name type="common">American alligator</name>
    <dbReference type="NCBI Taxonomy" id="8496"/>
    <lineage>
        <taxon>Eukaryota</taxon>
        <taxon>Metazoa</taxon>
        <taxon>Chordata</taxon>
        <taxon>Craniata</taxon>
        <taxon>Vertebrata</taxon>
        <taxon>Euteleostomi</taxon>
        <taxon>Archelosauria</taxon>
        <taxon>Archosauria</taxon>
        <taxon>Crocodylia</taxon>
        <taxon>Alligatoridae</taxon>
        <taxon>Alligatorinae</taxon>
        <taxon>Alligator</taxon>
    </lineage>
</organism>
<protein>
    <submittedName>
        <fullName evidence="2">Uncharacterized protein</fullName>
    </submittedName>
</protein>
<comment type="caution">
    <text evidence="2">The sequence shown here is derived from an EMBL/GenBank/DDBJ whole genome shotgun (WGS) entry which is preliminary data.</text>
</comment>
<dbReference type="EMBL" id="AKHW03002185">
    <property type="protein sequence ID" value="KYO39762.1"/>
    <property type="molecule type" value="Genomic_DNA"/>
</dbReference>
<reference evidence="2 3" key="1">
    <citation type="journal article" date="2012" name="Genome Biol.">
        <title>Sequencing three crocodilian genomes to illuminate the evolution of archosaurs and amniotes.</title>
        <authorList>
            <person name="St John J.A."/>
            <person name="Braun E.L."/>
            <person name="Isberg S.R."/>
            <person name="Miles L.G."/>
            <person name="Chong A.Y."/>
            <person name="Gongora J."/>
            <person name="Dalzell P."/>
            <person name="Moran C."/>
            <person name="Bed'hom B."/>
            <person name="Abzhanov A."/>
            <person name="Burgess S.C."/>
            <person name="Cooksey A.M."/>
            <person name="Castoe T.A."/>
            <person name="Crawford N.G."/>
            <person name="Densmore L.D."/>
            <person name="Drew J.C."/>
            <person name="Edwards S.V."/>
            <person name="Faircloth B.C."/>
            <person name="Fujita M.K."/>
            <person name="Greenwold M.J."/>
            <person name="Hoffmann F.G."/>
            <person name="Howard J.M."/>
            <person name="Iguchi T."/>
            <person name="Janes D.E."/>
            <person name="Khan S.Y."/>
            <person name="Kohno S."/>
            <person name="de Koning A.J."/>
            <person name="Lance S.L."/>
            <person name="McCarthy F.M."/>
            <person name="McCormack J.E."/>
            <person name="Merchant M.E."/>
            <person name="Peterson D.G."/>
            <person name="Pollock D.D."/>
            <person name="Pourmand N."/>
            <person name="Raney B.J."/>
            <person name="Roessler K.A."/>
            <person name="Sanford J.R."/>
            <person name="Sawyer R.H."/>
            <person name="Schmidt C.J."/>
            <person name="Triplett E.W."/>
            <person name="Tuberville T.D."/>
            <person name="Venegas-Anaya M."/>
            <person name="Howard J.T."/>
            <person name="Jarvis E.D."/>
            <person name="Guillette L.J.Jr."/>
            <person name="Glenn T.C."/>
            <person name="Green R.E."/>
            <person name="Ray D.A."/>
        </authorList>
    </citation>
    <scope>NUCLEOTIDE SEQUENCE [LARGE SCALE GENOMIC DNA]</scope>
    <source>
        <strain evidence="2">KSC_2009_1</strain>
    </source>
</reference>